<feature type="domain" description="C2H2-type" evidence="8">
    <location>
        <begin position="308"/>
        <end position="330"/>
    </location>
</feature>
<evidence type="ECO:0000256" key="3">
    <source>
        <dbReference type="ARBA" id="ARBA00022737"/>
    </source>
</evidence>
<name>A0A1B6E4F8_9HEMI</name>
<evidence type="ECO:0000259" key="8">
    <source>
        <dbReference type="PROSITE" id="PS50157"/>
    </source>
</evidence>
<dbReference type="PROSITE" id="PS50157">
    <property type="entry name" value="ZINC_FINGER_C2H2_2"/>
    <property type="match status" value="10"/>
</dbReference>
<reference evidence="9" key="1">
    <citation type="submission" date="2015-12" db="EMBL/GenBank/DDBJ databases">
        <title>De novo transcriptome assembly of four potential Pierce s Disease insect vectors from Arizona vineyards.</title>
        <authorList>
            <person name="Tassone E.E."/>
        </authorList>
    </citation>
    <scope>NUCLEOTIDE SEQUENCE</scope>
</reference>
<dbReference type="Gene3D" id="3.30.160.60">
    <property type="entry name" value="Classic Zinc Finger"/>
    <property type="match status" value="9"/>
</dbReference>
<dbReference type="PANTHER" id="PTHR24377">
    <property type="entry name" value="IP01015P-RELATED"/>
    <property type="match status" value="1"/>
</dbReference>
<keyword evidence="3" id="KW-0677">Repeat</keyword>
<dbReference type="GO" id="GO:0010468">
    <property type="term" value="P:regulation of gene expression"/>
    <property type="evidence" value="ECO:0007669"/>
    <property type="project" value="UniProtKB-ARBA"/>
</dbReference>
<feature type="domain" description="C2H2-type" evidence="8">
    <location>
        <begin position="420"/>
        <end position="447"/>
    </location>
</feature>
<feature type="domain" description="C2H2-type" evidence="8">
    <location>
        <begin position="389"/>
        <end position="416"/>
    </location>
</feature>
<evidence type="ECO:0000256" key="2">
    <source>
        <dbReference type="ARBA" id="ARBA00022723"/>
    </source>
</evidence>
<keyword evidence="6" id="KW-0539">Nucleus</keyword>
<evidence type="ECO:0000256" key="5">
    <source>
        <dbReference type="ARBA" id="ARBA00022833"/>
    </source>
</evidence>
<dbReference type="SUPFAM" id="SSF57667">
    <property type="entry name" value="beta-beta-alpha zinc fingers"/>
    <property type="match status" value="6"/>
</dbReference>
<keyword evidence="5" id="KW-0862">Zinc</keyword>
<feature type="domain" description="C2H2-type" evidence="8">
    <location>
        <begin position="649"/>
        <end position="677"/>
    </location>
</feature>
<evidence type="ECO:0000313" key="9">
    <source>
        <dbReference type="EMBL" id="JAS32794.1"/>
    </source>
</evidence>
<dbReference type="PROSITE" id="PS00028">
    <property type="entry name" value="ZINC_FINGER_C2H2_1"/>
    <property type="match status" value="4"/>
</dbReference>
<evidence type="ECO:0000256" key="6">
    <source>
        <dbReference type="ARBA" id="ARBA00023242"/>
    </source>
</evidence>
<evidence type="ECO:0000256" key="1">
    <source>
        <dbReference type="ARBA" id="ARBA00004123"/>
    </source>
</evidence>
<keyword evidence="2" id="KW-0479">Metal-binding</keyword>
<feature type="domain" description="C2H2-type" evidence="8">
    <location>
        <begin position="585"/>
        <end position="612"/>
    </location>
</feature>
<dbReference type="InterPro" id="IPR050826">
    <property type="entry name" value="Krueppel_C2H2_ZnFinger"/>
</dbReference>
<feature type="domain" description="C2H2-type" evidence="8">
    <location>
        <begin position="502"/>
        <end position="529"/>
    </location>
</feature>
<dbReference type="Pfam" id="PF23611">
    <property type="entry name" value="zf-C2H2_16"/>
    <property type="match status" value="1"/>
</dbReference>
<accession>A0A1B6E4F8</accession>
<feature type="domain" description="C2H2-type" evidence="8">
    <location>
        <begin position="474"/>
        <end position="501"/>
    </location>
</feature>
<dbReference type="EMBL" id="GEDC01004504">
    <property type="protein sequence ID" value="JAS32794.1"/>
    <property type="molecule type" value="Transcribed_RNA"/>
</dbReference>
<organism evidence="9">
    <name type="scientific">Clastoptera arizonana</name>
    <name type="common">Arizona spittle bug</name>
    <dbReference type="NCBI Taxonomy" id="38151"/>
    <lineage>
        <taxon>Eukaryota</taxon>
        <taxon>Metazoa</taxon>
        <taxon>Ecdysozoa</taxon>
        <taxon>Arthropoda</taxon>
        <taxon>Hexapoda</taxon>
        <taxon>Insecta</taxon>
        <taxon>Pterygota</taxon>
        <taxon>Neoptera</taxon>
        <taxon>Paraneoptera</taxon>
        <taxon>Hemiptera</taxon>
        <taxon>Auchenorrhyncha</taxon>
        <taxon>Cercopoidea</taxon>
        <taxon>Clastopteridae</taxon>
        <taxon>Clastoptera</taxon>
    </lineage>
</organism>
<feature type="domain" description="C2H2-type" evidence="8">
    <location>
        <begin position="530"/>
        <end position="552"/>
    </location>
</feature>
<dbReference type="FunFam" id="3.30.160.60:FF:000624">
    <property type="entry name" value="zinc finger protein 697"/>
    <property type="match status" value="1"/>
</dbReference>
<comment type="subcellular location">
    <subcellularLocation>
        <location evidence="1">Nucleus</location>
    </subcellularLocation>
</comment>
<dbReference type="GO" id="GO:0008270">
    <property type="term" value="F:zinc ion binding"/>
    <property type="evidence" value="ECO:0007669"/>
    <property type="project" value="UniProtKB-KW"/>
</dbReference>
<evidence type="ECO:0000256" key="7">
    <source>
        <dbReference type="PROSITE-ProRule" id="PRU00042"/>
    </source>
</evidence>
<evidence type="ECO:0000256" key="4">
    <source>
        <dbReference type="ARBA" id="ARBA00022771"/>
    </source>
</evidence>
<dbReference type="InterPro" id="IPR036236">
    <property type="entry name" value="Znf_C2H2_sf"/>
</dbReference>
<feature type="domain" description="C2H2-type" evidence="8">
    <location>
        <begin position="613"/>
        <end position="640"/>
    </location>
</feature>
<gene>
    <name evidence="9" type="ORF">g.13637</name>
</gene>
<dbReference type="InterPro" id="IPR013087">
    <property type="entry name" value="Znf_C2H2_type"/>
</dbReference>
<keyword evidence="4 7" id="KW-0863">Zinc-finger</keyword>
<dbReference type="GO" id="GO:0005634">
    <property type="term" value="C:nucleus"/>
    <property type="evidence" value="ECO:0007669"/>
    <property type="project" value="UniProtKB-SubCell"/>
</dbReference>
<dbReference type="AlphaFoldDB" id="A0A1B6E4F8"/>
<dbReference type="InterPro" id="IPR056438">
    <property type="entry name" value="Znf-C2H2_CTCF"/>
</dbReference>
<dbReference type="Pfam" id="PF00096">
    <property type="entry name" value="zf-C2H2"/>
    <property type="match status" value="3"/>
</dbReference>
<dbReference type="SMART" id="SM00355">
    <property type="entry name" value="ZnF_C2H2"/>
    <property type="match status" value="16"/>
</dbReference>
<sequence length="740" mass="85924">METPIKIEIGTVEIKKEFCYPVINKEEIFVDNEEGDMFNNIYNLKNEVENDENLCSTSILNCEQIFIQENNFMNEDCQAVSNTENEIDSCWNSCSIEQDPLAISSECEIKERKEVQNTEISCTKNIIRSNIDKTSQATRISAPELNSVLVSQVVRFSKTLISTPSEIKDDKPTLKISLKPEVLNEDDDSLDSENNLVIEFMSEDESNGEFTSNNNDNTLFCAKCKTEWPSTEQYQFHVKICSGTNENIPTFCFKCKTEWATTEQFETHIKICSGLKKGESFACDMCQSEFTTSRECQIHEANCQETLFRCSECNYSTKTPTVFSNHMRTHGINDSFACKSCNYKTKSYSCLKRHVLKHEEQYKCNTCSYSTKSQDELKNHLKQKCTLPYNCTVCDFASSKFHLLTDHMTEHDNQVPCVRYSCNLCSYNTLKMRNFKKHQKTHDIEKPYKCDVCEFGTFREKALKIHKLVHERIYACNICEFRTSSPSNLRTHKHDHHGNKPFKCTDCDFETNTSFRLGVHMRQHTGERSFKCHLCNATFAVKHSLKYHLCSHGENPFKCRSCDFAAKTPKELRSHKLSEHQKKLYTCEYCDHVSIRSYNLIIHRRIHTGEKPYSCDQCNYRFSSVNQLKSHVLIHMENPKENDKFINKNQCNFCSEAFLTNKERIKHIKEQHTNGRKKPNFGCTICDSSFNRFIDYRKHMVDHGIVKHFQCTQCDLAFASKTYLKFHASKIHANTATNLI</sequence>
<proteinExistence type="predicted"/>
<protein>
    <recommendedName>
        <fullName evidence="8">C2H2-type domain-containing protein</fullName>
    </recommendedName>
</protein>
<feature type="domain" description="C2H2-type" evidence="8">
    <location>
        <begin position="709"/>
        <end position="737"/>
    </location>
</feature>